<dbReference type="Gene3D" id="1.10.150.320">
    <property type="entry name" value="Photosystem II 12 kDa extrinsic protein"/>
    <property type="match status" value="1"/>
</dbReference>
<dbReference type="Gene3D" id="3.60.10.10">
    <property type="entry name" value="Endonuclease/exonuclease/phosphatase"/>
    <property type="match status" value="1"/>
</dbReference>
<keyword evidence="1" id="KW-0269">Exonuclease</keyword>
<dbReference type="GO" id="GO:0005886">
    <property type="term" value="C:plasma membrane"/>
    <property type="evidence" value="ECO:0007669"/>
    <property type="project" value="TreeGrafter"/>
</dbReference>
<dbReference type="EMBL" id="GEGO01001685">
    <property type="protein sequence ID" value="JAR93719.1"/>
    <property type="molecule type" value="Transcribed_RNA"/>
</dbReference>
<dbReference type="SUPFAM" id="SSF56219">
    <property type="entry name" value="DNase I-like"/>
    <property type="match status" value="1"/>
</dbReference>
<dbReference type="AlphaFoldDB" id="A0A131Y627"/>
<dbReference type="GO" id="GO:0004527">
    <property type="term" value="F:exonuclease activity"/>
    <property type="evidence" value="ECO:0007669"/>
    <property type="project" value="UniProtKB-KW"/>
</dbReference>
<dbReference type="GO" id="GO:0004519">
    <property type="term" value="F:endonuclease activity"/>
    <property type="evidence" value="ECO:0007669"/>
    <property type="project" value="UniProtKB-KW"/>
</dbReference>
<keyword evidence="1" id="KW-0255">Endonuclease</keyword>
<evidence type="ECO:0000313" key="1">
    <source>
        <dbReference type="EMBL" id="JAP73381.1"/>
    </source>
</evidence>
<reference evidence="1" key="1">
    <citation type="submission" date="2016-02" db="EMBL/GenBank/DDBJ databases">
        <title>RNAseq analyses of the midgut from blood- or serum-fed Ixodes ricinus ticks.</title>
        <authorList>
            <person name="Perner J."/>
            <person name="Provaznik J."/>
            <person name="Schrenkova J."/>
            <person name="Urbanova V."/>
            <person name="Ribeiro J.M."/>
            <person name="Kopacek P."/>
        </authorList>
    </citation>
    <scope>NUCLEOTIDE SEQUENCE</scope>
    <source>
        <tissue evidence="1">Gut</tissue>
    </source>
</reference>
<keyword evidence="1" id="KW-0378">Hydrolase</keyword>
<dbReference type="PANTHER" id="PTHR21180">
    <property type="entry name" value="ENDONUCLEASE/EXONUCLEASE/PHOSPHATASE FAMILY DOMAIN-CONTAINING PROTEIN 1"/>
    <property type="match status" value="1"/>
</dbReference>
<dbReference type="InterPro" id="IPR036691">
    <property type="entry name" value="Endo/exonu/phosph_ase_sf"/>
</dbReference>
<name>A0A131Y627_IXORI</name>
<dbReference type="Pfam" id="PF12836">
    <property type="entry name" value="HHH_3"/>
    <property type="match status" value="1"/>
</dbReference>
<dbReference type="EMBL" id="GEFM01002415">
    <property type="protein sequence ID" value="JAP73381.1"/>
    <property type="molecule type" value="mRNA"/>
</dbReference>
<dbReference type="InterPro" id="IPR010994">
    <property type="entry name" value="RuvA_2-like"/>
</dbReference>
<proteinExistence type="evidence at transcript level"/>
<dbReference type="InterPro" id="IPR051675">
    <property type="entry name" value="Endo/Exo/Phosphatase_dom_1"/>
</dbReference>
<reference evidence="2" key="2">
    <citation type="journal article" date="2018" name="PLoS Negl. Trop. Dis.">
        <title>Sialome diversity of ticks revealed by RNAseq of single tick salivary glands.</title>
        <authorList>
            <person name="Perner J."/>
            <person name="Kropackova S."/>
            <person name="Kopacek P."/>
            <person name="Ribeiro J.M."/>
        </authorList>
    </citation>
    <scope>NUCLEOTIDE SEQUENCE</scope>
    <source>
        <strain evidence="2">Siblings of single egg batch collected in Ceske Budejovice</strain>
        <tissue evidence="2">Salivary glands</tissue>
    </source>
</reference>
<keyword evidence="1" id="KW-0540">Nuclease</keyword>
<sequence>MGQAHTVANGGSRRRRLSSLCHPFGAHSRNLSATFHATDSEVHWEQLNVNVATEEELMTLPRVTRHLARNIVDYRQAIGGFKKVEDLALVSGVGASLLQMLRPEITVRRNPRPPPRSPMNATRCSPPLHDLELYRLVGPLCRRPVQPGKAGEEVPPGCLVVALWNLAGLTTDKASNPGVLEVVCRTALENGVSIIACQEICSKEALDVVVRELRQPQLEPVASWEPRDHQWDQCTPVPASGPVGLFSGFLFSTSKGLKLVECYTVDLDSCNNGLAGPCPCVARFKAPGLEFVMVSILLHSLKAHDMEQVFPSFVSVLGHKLAGEEHVLLMGDLPPTENAVRTLSAMGLKLLWPPKPHDSTQVWCSEKLHKRTGRVRPVECGLRHPLIPCGWHWWGAVSDLAPLVLDLQLAPPETPHRGLHS</sequence>
<organism evidence="1">
    <name type="scientific">Ixodes ricinus</name>
    <name type="common">Common tick</name>
    <name type="synonym">Acarus ricinus</name>
    <dbReference type="NCBI Taxonomy" id="34613"/>
    <lineage>
        <taxon>Eukaryota</taxon>
        <taxon>Metazoa</taxon>
        <taxon>Ecdysozoa</taxon>
        <taxon>Arthropoda</taxon>
        <taxon>Chelicerata</taxon>
        <taxon>Arachnida</taxon>
        <taxon>Acari</taxon>
        <taxon>Parasitiformes</taxon>
        <taxon>Ixodida</taxon>
        <taxon>Ixodoidea</taxon>
        <taxon>Ixodidae</taxon>
        <taxon>Ixodinae</taxon>
        <taxon>Ixodes</taxon>
    </lineage>
</organism>
<dbReference type="SUPFAM" id="SSF47781">
    <property type="entry name" value="RuvA domain 2-like"/>
    <property type="match status" value="1"/>
</dbReference>
<accession>A0A131Y627</accession>
<protein>
    <submittedName>
        <fullName evidence="1">Putative endonuclease/exonuclease/phosphatase family domain-containing protein 1</fullName>
    </submittedName>
</protein>
<evidence type="ECO:0000313" key="2">
    <source>
        <dbReference type="EMBL" id="JAR93719.1"/>
    </source>
</evidence>
<dbReference type="PANTHER" id="PTHR21180:SF32">
    <property type="entry name" value="ENDONUCLEASE_EXONUCLEASE_PHOSPHATASE FAMILY DOMAIN-CONTAINING PROTEIN 1"/>
    <property type="match status" value="1"/>
</dbReference>